<protein>
    <submittedName>
        <fullName evidence="1">Uncharacterized protein</fullName>
    </submittedName>
</protein>
<sequence length="279" mass="29404">MPAAEAYYLHSVIPSSRGCGASMSVWSAQTIASKQLGDRGPGRCAAAVTDDRRTTAVQMLALLALPLLNQRQRERQPRLQTSAMPWPCCCCCCVSLSTSSAQSTPVTNAPMPRQIPYPALPSLPSSLLLSSCPVLCLQPIRPPLPFSAVLLLGPSAPRVPSHLLLCSPTASLCPPSQRHLPALPVSSEMPICWPSRGGVAEIALKSSCLPSAPTCGSISATWEGGIKSYCIVRAYSRTPGTYLGLPSELFASGTFKSAGFGPSIKQQQAPSSQLRSVDT</sequence>
<keyword evidence="2" id="KW-1185">Reference proteome</keyword>
<reference evidence="1 2" key="1">
    <citation type="submission" date="2016-04" db="EMBL/GenBank/DDBJ databases">
        <title>A degradative enzymes factory behind the ericoid mycorrhizal symbiosis.</title>
        <authorList>
            <consortium name="DOE Joint Genome Institute"/>
            <person name="Martino E."/>
            <person name="Morin E."/>
            <person name="Grelet G."/>
            <person name="Kuo A."/>
            <person name="Kohler A."/>
            <person name="Daghino S."/>
            <person name="Barry K."/>
            <person name="Choi C."/>
            <person name="Cichocki N."/>
            <person name="Clum A."/>
            <person name="Copeland A."/>
            <person name="Hainaut M."/>
            <person name="Haridas S."/>
            <person name="Labutti K."/>
            <person name="Lindquist E."/>
            <person name="Lipzen A."/>
            <person name="Khouja H.-R."/>
            <person name="Murat C."/>
            <person name="Ohm R."/>
            <person name="Olson A."/>
            <person name="Spatafora J."/>
            <person name="Veneault-Fourrey C."/>
            <person name="Henrissat B."/>
            <person name="Grigoriev I."/>
            <person name="Martin F."/>
            <person name="Perotto S."/>
        </authorList>
    </citation>
    <scope>NUCLEOTIDE SEQUENCE [LARGE SCALE GENOMIC DNA]</scope>
    <source>
        <strain evidence="1 2">E</strain>
    </source>
</reference>
<dbReference type="InParanoid" id="A0A2J6T892"/>
<accession>A0A2J6T892</accession>
<evidence type="ECO:0000313" key="2">
    <source>
        <dbReference type="Proteomes" id="UP000235371"/>
    </source>
</evidence>
<gene>
    <name evidence="1" type="ORF">K444DRAFT_426345</name>
</gene>
<dbReference type="GeneID" id="36580819"/>
<organism evidence="1 2">
    <name type="scientific">Hyaloscypha bicolor E</name>
    <dbReference type="NCBI Taxonomy" id="1095630"/>
    <lineage>
        <taxon>Eukaryota</taxon>
        <taxon>Fungi</taxon>
        <taxon>Dikarya</taxon>
        <taxon>Ascomycota</taxon>
        <taxon>Pezizomycotina</taxon>
        <taxon>Leotiomycetes</taxon>
        <taxon>Helotiales</taxon>
        <taxon>Hyaloscyphaceae</taxon>
        <taxon>Hyaloscypha</taxon>
        <taxon>Hyaloscypha bicolor</taxon>
    </lineage>
</organism>
<dbReference type="Proteomes" id="UP000235371">
    <property type="component" value="Unassembled WGS sequence"/>
</dbReference>
<dbReference type="AlphaFoldDB" id="A0A2J6T892"/>
<dbReference type="RefSeq" id="XP_024736077.1">
    <property type="nucleotide sequence ID" value="XM_024872739.1"/>
</dbReference>
<name>A0A2J6T892_9HELO</name>
<dbReference type="EMBL" id="KZ613817">
    <property type="protein sequence ID" value="PMD59173.1"/>
    <property type="molecule type" value="Genomic_DNA"/>
</dbReference>
<proteinExistence type="predicted"/>
<evidence type="ECO:0000313" key="1">
    <source>
        <dbReference type="EMBL" id="PMD59173.1"/>
    </source>
</evidence>